<gene>
    <name evidence="2" type="ORF">STAS_13786</name>
</gene>
<proteinExistence type="predicted"/>
<evidence type="ECO:0000313" key="3">
    <source>
        <dbReference type="Proteomes" id="UP000325081"/>
    </source>
</evidence>
<protein>
    <submittedName>
        <fullName evidence="2">LYR family of Fe/S cluster biogenesis protein</fullName>
    </submittedName>
</protein>
<feature type="compositionally biased region" description="Basic and acidic residues" evidence="1">
    <location>
        <begin position="42"/>
        <end position="51"/>
    </location>
</feature>
<accession>A0A5A7PWX5</accession>
<reference evidence="3" key="1">
    <citation type="journal article" date="2019" name="Curr. Biol.">
        <title>Genome Sequence of Striga asiatica Provides Insight into the Evolution of Plant Parasitism.</title>
        <authorList>
            <person name="Yoshida S."/>
            <person name="Kim S."/>
            <person name="Wafula E.K."/>
            <person name="Tanskanen J."/>
            <person name="Kim Y.M."/>
            <person name="Honaas L."/>
            <person name="Yang Z."/>
            <person name="Spallek T."/>
            <person name="Conn C.E."/>
            <person name="Ichihashi Y."/>
            <person name="Cheong K."/>
            <person name="Cui S."/>
            <person name="Der J.P."/>
            <person name="Gundlach H."/>
            <person name="Jiao Y."/>
            <person name="Hori C."/>
            <person name="Ishida J.K."/>
            <person name="Kasahara H."/>
            <person name="Kiba T."/>
            <person name="Kim M.S."/>
            <person name="Koo N."/>
            <person name="Laohavisit A."/>
            <person name="Lee Y.H."/>
            <person name="Lumba S."/>
            <person name="McCourt P."/>
            <person name="Mortimer J.C."/>
            <person name="Mutuku J.M."/>
            <person name="Nomura T."/>
            <person name="Sasaki-Sekimoto Y."/>
            <person name="Seto Y."/>
            <person name="Wang Y."/>
            <person name="Wakatake T."/>
            <person name="Sakakibara H."/>
            <person name="Demura T."/>
            <person name="Yamaguchi S."/>
            <person name="Yoneyama K."/>
            <person name="Manabe R.I."/>
            <person name="Nelson D.C."/>
            <person name="Schulman A.H."/>
            <person name="Timko M.P."/>
            <person name="dePamphilis C.W."/>
            <person name="Choi D."/>
            <person name="Shirasu K."/>
        </authorList>
    </citation>
    <scope>NUCLEOTIDE SEQUENCE [LARGE SCALE GENOMIC DNA]</scope>
    <source>
        <strain evidence="3">cv. UVA1</strain>
    </source>
</reference>
<dbReference type="AlphaFoldDB" id="A0A5A7PWX5"/>
<organism evidence="2 3">
    <name type="scientific">Striga asiatica</name>
    <name type="common">Asiatic witchweed</name>
    <name type="synonym">Buchnera asiatica</name>
    <dbReference type="NCBI Taxonomy" id="4170"/>
    <lineage>
        <taxon>Eukaryota</taxon>
        <taxon>Viridiplantae</taxon>
        <taxon>Streptophyta</taxon>
        <taxon>Embryophyta</taxon>
        <taxon>Tracheophyta</taxon>
        <taxon>Spermatophyta</taxon>
        <taxon>Magnoliopsida</taxon>
        <taxon>eudicotyledons</taxon>
        <taxon>Gunneridae</taxon>
        <taxon>Pentapetalae</taxon>
        <taxon>asterids</taxon>
        <taxon>lamiids</taxon>
        <taxon>Lamiales</taxon>
        <taxon>Orobanchaceae</taxon>
        <taxon>Buchnereae</taxon>
        <taxon>Striga</taxon>
    </lineage>
</organism>
<evidence type="ECO:0000256" key="1">
    <source>
        <dbReference type="SAM" id="MobiDB-lite"/>
    </source>
</evidence>
<feature type="region of interest" description="Disordered" evidence="1">
    <location>
        <begin position="30"/>
        <end position="51"/>
    </location>
</feature>
<dbReference type="EMBL" id="BKCP01005350">
    <property type="protein sequence ID" value="GER37379.1"/>
    <property type="molecule type" value="Genomic_DNA"/>
</dbReference>
<keyword evidence="3" id="KW-1185">Reference proteome</keyword>
<comment type="caution">
    <text evidence="2">The sequence shown here is derived from an EMBL/GenBank/DDBJ whole genome shotgun (WGS) entry which is preliminary data.</text>
</comment>
<name>A0A5A7PWX5_STRAF</name>
<dbReference type="Proteomes" id="UP000325081">
    <property type="component" value="Unassembled WGS sequence"/>
</dbReference>
<evidence type="ECO:0000313" key="2">
    <source>
        <dbReference type="EMBL" id="GER37379.1"/>
    </source>
</evidence>
<feature type="compositionally biased region" description="Polar residues" evidence="1">
    <location>
        <begin position="30"/>
        <end position="40"/>
    </location>
</feature>
<sequence length="136" mass="15008">MKIQIYASVVISTTIKVALYRGAFRLSCSPPVSSTGAIQQQKRKEDTKPVNKDGVDSTFFLPLWCTAELVGPLLESGDTSRLPFASAAKPLLKSIFIEQAKKIPTSVTKKSRYPEEACLKRLNKALKLMQTLDDGF</sequence>